<gene>
    <name evidence="2" type="ORF">LSAT_V11C400200440</name>
</gene>
<dbReference type="InterPro" id="IPR027413">
    <property type="entry name" value="GROEL-like_equatorial_sf"/>
</dbReference>
<proteinExistence type="predicted"/>
<evidence type="ECO:0000313" key="2">
    <source>
        <dbReference type="EMBL" id="KAJ0214565.1"/>
    </source>
</evidence>
<name>A0A9R1VXR9_LACSA</name>
<protein>
    <submittedName>
        <fullName evidence="2">Uncharacterized protein</fullName>
    </submittedName>
</protein>
<sequence length="201" mass="22267">MNLTFLLLAGDGTTTVVLLTGEFLKEAKPFIEDGMTRPLLLVTASIDKMVLKKTISVDGDLKMGGSVVWLGDLPLKFNLESLSYQSWTSKERNQRLPRGAPMRTPPVSEQPRFMKHISNSTSIEVGIKSKPAKIKEPNPAGNHGSKGSSSKVPSKGENSFSKDKMCEDPENEKPKLLIRLTREDIEEDYLAITGKKLPRKK</sequence>
<dbReference type="Proteomes" id="UP000235145">
    <property type="component" value="Unassembled WGS sequence"/>
</dbReference>
<dbReference type="Gene3D" id="1.10.560.10">
    <property type="entry name" value="GroEL-like equatorial domain"/>
    <property type="match status" value="1"/>
</dbReference>
<feature type="region of interest" description="Disordered" evidence="1">
    <location>
        <begin position="88"/>
        <end position="178"/>
    </location>
</feature>
<reference evidence="2 3" key="1">
    <citation type="journal article" date="2017" name="Nat. Commun.">
        <title>Genome assembly with in vitro proximity ligation data and whole-genome triplication in lettuce.</title>
        <authorList>
            <person name="Reyes-Chin-Wo S."/>
            <person name="Wang Z."/>
            <person name="Yang X."/>
            <person name="Kozik A."/>
            <person name="Arikit S."/>
            <person name="Song C."/>
            <person name="Xia L."/>
            <person name="Froenicke L."/>
            <person name="Lavelle D.O."/>
            <person name="Truco M.J."/>
            <person name="Xia R."/>
            <person name="Zhu S."/>
            <person name="Xu C."/>
            <person name="Xu H."/>
            <person name="Xu X."/>
            <person name="Cox K."/>
            <person name="Korf I."/>
            <person name="Meyers B.C."/>
            <person name="Michelmore R.W."/>
        </authorList>
    </citation>
    <scope>NUCLEOTIDE SEQUENCE [LARGE SCALE GENOMIC DNA]</scope>
    <source>
        <strain evidence="3">cv. Salinas</strain>
        <tissue evidence="2">Seedlings</tissue>
    </source>
</reference>
<dbReference type="SUPFAM" id="SSF48592">
    <property type="entry name" value="GroEL equatorial domain-like"/>
    <property type="match status" value="1"/>
</dbReference>
<feature type="compositionally biased region" description="Low complexity" evidence="1">
    <location>
        <begin position="145"/>
        <end position="156"/>
    </location>
</feature>
<dbReference type="EMBL" id="NBSK02000004">
    <property type="protein sequence ID" value="KAJ0214565.1"/>
    <property type="molecule type" value="Genomic_DNA"/>
</dbReference>
<evidence type="ECO:0000313" key="3">
    <source>
        <dbReference type="Proteomes" id="UP000235145"/>
    </source>
</evidence>
<accession>A0A9R1VXR9</accession>
<dbReference type="AlphaFoldDB" id="A0A9R1VXR9"/>
<feature type="compositionally biased region" description="Basic and acidic residues" evidence="1">
    <location>
        <begin position="160"/>
        <end position="178"/>
    </location>
</feature>
<comment type="caution">
    <text evidence="2">The sequence shown here is derived from an EMBL/GenBank/DDBJ whole genome shotgun (WGS) entry which is preliminary data.</text>
</comment>
<organism evidence="2 3">
    <name type="scientific">Lactuca sativa</name>
    <name type="common">Garden lettuce</name>
    <dbReference type="NCBI Taxonomy" id="4236"/>
    <lineage>
        <taxon>Eukaryota</taxon>
        <taxon>Viridiplantae</taxon>
        <taxon>Streptophyta</taxon>
        <taxon>Embryophyta</taxon>
        <taxon>Tracheophyta</taxon>
        <taxon>Spermatophyta</taxon>
        <taxon>Magnoliopsida</taxon>
        <taxon>eudicotyledons</taxon>
        <taxon>Gunneridae</taxon>
        <taxon>Pentapetalae</taxon>
        <taxon>asterids</taxon>
        <taxon>campanulids</taxon>
        <taxon>Asterales</taxon>
        <taxon>Asteraceae</taxon>
        <taxon>Cichorioideae</taxon>
        <taxon>Cichorieae</taxon>
        <taxon>Lactucinae</taxon>
        <taxon>Lactuca</taxon>
    </lineage>
</organism>
<keyword evidence="3" id="KW-1185">Reference proteome</keyword>
<evidence type="ECO:0000256" key="1">
    <source>
        <dbReference type="SAM" id="MobiDB-lite"/>
    </source>
</evidence>